<feature type="compositionally biased region" description="Basic and acidic residues" evidence="14">
    <location>
        <begin position="1482"/>
        <end position="1491"/>
    </location>
</feature>
<feature type="compositionally biased region" description="Low complexity" evidence="14">
    <location>
        <begin position="520"/>
        <end position="533"/>
    </location>
</feature>
<dbReference type="InParanoid" id="A0A5N4AM15"/>
<dbReference type="EMBL" id="VVIM01000006">
    <property type="protein sequence ID" value="KAB0798392.1"/>
    <property type="molecule type" value="Genomic_DNA"/>
</dbReference>
<keyword evidence="8 13" id="KW-0560">Oxidoreductase</keyword>
<dbReference type="OrthoDB" id="8854879at2759"/>
<feature type="compositionally biased region" description="Polar residues" evidence="14">
    <location>
        <begin position="664"/>
        <end position="681"/>
    </location>
</feature>
<dbReference type="EC" id="1.14.11.80" evidence="13"/>
<dbReference type="PANTHER" id="PTHR23358:SF6">
    <property type="entry name" value="METHYLCYTOSINE DIOXYGENASE TET"/>
    <property type="match status" value="1"/>
</dbReference>
<comment type="similarity">
    <text evidence="2 13">Belongs to the TET family.</text>
</comment>
<comment type="caution">
    <text evidence="16">The sequence shown here is derived from an EMBL/GenBank/DDBJ whole genome shotgun (WGS) entry which is preliminary data.</text>
</comment>
<reference evidence="16 17" key="1">
    <citation type="journal article" date="2018" name="Elife">
        <title>Firefly genomes illuminate parallel origins of bioluminescence in beetles.</title>
        <authorList>
            <person name="Fallon T.R."/>
            <person name="Lower S.E."/>
            <person name="Chang C.H."/>
            <person name="Bessho-Uehara M."/>
            <person name="Martin G.J."/>
            <person name="Bewick A.J."/>
            <person name="Behringer M."/>
            <person name="Debat H.J."/>
            <person name="Wong I."/>
            <person name="Day J.C."/>
            <person name="Suvorov A."/>
            <person name="Silva C.J."/>
            <person name="Stanger-Hall K.F."/>
            <person name="Hall D.W."/>
            <person name="Schmitz R.J."/>
            <person name="Nelson D.R."/>
            <person name="Lewis S.M."/>
            <person name="Shigenobu S."/>
            <person name="Bybee S.M."/>
            <person name="Larracuente A.M."/>
            <person name="Oba Y."/>
            <person name="Weng J.K."/>
        </authorList>
    </citation>
    <scope>NUCLEOTIDE SEQUENCE [LARGE SCALE GENOMIC DNA]</scope>
    <source>
        <strain evidence="16">1611_PpyrPB1</strain>
        <tissue evidence="16">Whole body</tissue>
    </source>
</reference>
<dbReference type="InterPro" id="IPR040175">
    <property type="entry name" value="TET1/2/3"/>
</dbReference>
<dbReference type="InterPro" id="IPR002857">
    <property type="entry name" value="Znf_CXXC"/>
</dbReference>
<feature type="region of interest" description="Disordered" evidence="14">
    <location>
        <begin position="1"/>
        <end position="47"/>
    </location>
</feature>
<feature type="compositionally biased region" description="Basic and acidic residues" evidence="14">
    <location>
        <begin position="1500"/>
        <end position="1511"/>
    </location>
</feature>
<comment type="cofactor">
    <cofactor evidence="13">
        <name>Fe(2+)</name>
        <dbReference type="ChEBI" id="CHEBI:29033"/>
    </cofactor>
    <text evidence="13">Binds 1 Fe(2+) ion per subunit.</text>
</comment>
<evidence type="ECO:0000256" key="8">
    <source>
        <dbReference type="ARBA" id="ARBA00023002"/>
    </source>
</evidence>
<feature type="compositionally biased region" description="Low complexity" evidence="14">
    <location>
        <begin position="23"/>
        <end position="32"/>
    </location>
</feature>
<proteinExistence type="inferred from homology"/>
<evidence type="ECO:0000256" key="10">
    <source>
        <dbReference type="ARBA" id="ARBA00047840"/>
    </source>
</evidence>
<dbReference type="GO" id="GO:0005634">
    <property type="term" value="C:nucleus"/>
    <property type="evidence" value="ECO:0007669"/>
    <property type="project" value="UniProtKB-UniRule"/>
</dbReference>
<comment type="function">
    <text evidence="13">Dioxygenase that catalyzes the conversion of the modified genomic base 5-methylcytosine (5mC) into 5-hydroxymethylcytosine (5hmC) and plays a key role in epigenetic chromatin reprogramming during embryonic development.</text>
</comment>
<dbReference type="CDD" id="cd18892">
    <property type="entry name" value="TET"/>
    <property type="match status" value="1"/>
</dbReference>
<comment type="catalytic activity">
    <reaction evidence="10 13">
        <text>a 5-formyl-2'-deoxycytidine in DNA + 2-oxoglutarate + O2 = a 5-carboxyl-2'-deoxycytidine in DNA + succinate + CO2 + H(+)</text>
        <dbReference type="Rhea" id="RHEA:53832"/>
        <dbReference type="Rhea" id="RHEA-COMP:13656"/>
        <dbReference type="Rhea" id="RHEA-COMP:13657"/>
        <dbReference type="ChEBI" id="CHEBI:15378"/>
        <dbReference type="ChEBI" id="CHEBI:15379"/>
        <dbReference type="ChEBI" id="CHEBI:16526"/>
        <dbReference type="ChEBI" id="CHEBI:16810"/>
        <dbReference type="ChEBI" id="CHEBI:30031"/>
        <dbReference type="ChEBI" id="CHEBI:137731"/>
        <dbReference type="ChEBI" id="CHEBI:137732"/>
        <dbReference type="EC" id="1.14.11.80"/>
    </reaction>
</comment>
<feature type="region of interest" description="Disordered" evidence="14">
    <location>
        <begin position="610"/>
        <end position="641"/>
    </location>
</feature>
<evidence type="ECO:0000256" key="6">
    <source>
        <dbReference type="ARBA" id="ARBA00022833"/>
    </source>
</evidence>
<gene>
    <name evidence="16" type="ORF">PPYR_09385</name>
</gene>
<evidence type="ECO:0000256" key="13">
    <source>
        <dbReference type="RuleBase" id="RU367064"/>
    </source>
</evidence>
<dbReference type="InterPro" id="IPR024779">
    <property type="entry name" value="2OGFeDO_JBP1/TET_oxygenase_dom"/>
</dbReference>
<evidence type="ECO:0000256" key="1">
    <source>
        <dbReference type="ARBA" id="ARBA00004286"/>
    </source>
</evidence>
<feature type="region of interest" description="Disordered" evidence="14">
    <location>
        <begin position="1478"/>
        <end position="1523"/>
    </location>
</feature>
<feature type="compositionally biased region" description="Polar residues" evidence="14">
    <location>
        <begin position="612"/>
        <end position="641"/>
    </location>
</feature>
<feature type="compositionally biased region" description="Low complexity" evidence="14">
    <location>
        <begin position="485"/>
        <end position="494"/>
    </location>
</feature>
<dbReference type="GO" id="GO:0003677">
    <property type="term" value="F:DNA binding"/>
    <property type="evidence" value="ECO:0007669"/>
    <property type="project" value="InterPro"/>
</dbReference>
<feature type="compositionally biased region" description="Low complexity" evidence="14">
    <location>
        <begin position="347"/>
        <end position="361"/>
    </location>
</feature>
<evidence type="ECO:0000256" key="4">
    <source>
        <dbReference type="ARBA" id="ARBA00022723"/>
    </source>
</evidence>
<dbReference type="PANTHER" id="PTHR23358">
    <property type="entry name" value="METHYLCYTOSINE DIOXYGENASE TET"/>
    <property type="match status" value="1"/>
</dbReference>
<keyword evidence="5 12" id="KW-0863">Zinc-finger</keyword>
<dbReference type="GO" id="GO:0141166">
    <property type="term" value="P:chromosomal 5-methylcytosine DNA demethylation pathway"/>
    <property type="evidence" value="ECO:0007669"/>
    <property type="project" value="UniProtKB-UniRule"/>
</dbReference>
<comment type="subcellular location">
    <subcellularLocation>
        <location evidence="1">Chromosome</location>
    </subcellularLocation>
</comment>
<evidence type="ECO:0000256" key="9">
    <source>
        <dbReference type="ARBA" id="ARBA00023004"/>
    </source>
</evidence>
<keyword evidence="9 13" id="KW-0408">Iron</keyword>
<evidence type="ECO:0000256" key="5">
    <source>
        <dbReference type="ARBA" id="ARBA00022771"/>
    </source>
</evidence>
<feature type="region of interest" description="Disordered" evidence="14">
    <location>
        <begin position="657"/>
        <end position="786"/>
    </location>
</feature>
<dbReference type="PROSITE" id="PS51058">
    <property type="entry name" value="ZF_CXXC"/>
    <property type="match status" value="1"/>
</dbReference>
<feature type="compositionally biased region" description="Polar residues" evidence="14">
    <location>
        <begin position="362"/>
        <end position="382"/>
    </location>
</feature>
<dbReference type="GO" id="GO:0045944">
    <property type="term" value="P:positive regulation of transcription by RNA polymerase II"/>
    <property type="evidence" value="ECO:0007669"/>
    <property type="project" value="TreeGrafter"/>
</dbReference>
<comment type="cofactor">
    <cofactor evidence="13">
        <name>Zn(2+)</name>
        <dbReference type="ChEBI" id="CHEBI:29105"/>
    </cofactor>
    <text evidence="13">The zinc ions have a structural role.</text>
</comment>
<comment type="catalytic activity">
    <reaction evidence="11 13">
        <text>a 5-hydroxymethyl-2'-deoxycytidine in DNA + 2-oxoglutarate + O2 = a 5-formyl-2'-deoxycytidine in DNA + succinate + CO2 + H2O</text>
        <dbReference type="Rhea" id="RHEA:53828"/>
        <dbReference type="Rhea" id="RHEA-COMP:13315"/>
        <dbReference type="Rhea" id="RHEA-COMP:13656"/>
        <dbReference type="ChEBI" id="CHEBI:15377"/>
        <dbReference type="ChEBI" id="CHEBI:15379"/>
        <dbReference type="ChEBI" id="CHEBI:16526"/>
        <dbReference type="ChEBI" id="CHEBI:16810"/>
        <dbReference type="ChEBI" id="CHEBI:30031"/>
        <dbReference type="ChEBI" id="CHEBI:136731"/>
        <dbReference type="ChEBI" id="CHEBI:137731"/>
        <dbReference type="EC" id="1.14.11.80"/>
    </reaction>
</comment>
<evidence type="ECO:0000259" key="15">
    <source>
        <dbReference type="PROSITE" id="PS51058"/>
    </source>
</evidence>
<feature type="domain" description="CXXC-type" evidence="15">
    <location>
        <begin position="409"/>
        <end position="449"/>
    </location>
</feature>
<evidence type="ECO:0000313" key="16">
    <source>
        <dbReference type="EMBL" id="KAB0798392.1"/>
    </source>
</evidence>
<feature type="compositionally biased region" description="Low complexity" evidence="14">
    <location>
        <begin position="682"/>
        <end position="696"/>
    </location>
</feature>
<dbReference type="GO" id="GO:0040029">
    <property type="term" value="P:epigenetic regulation of gene expression"/>
    <property type="evidence" value="ECO:0007669"/>
    <property type="project" value="InterPro"/>
</dbReference>
<comment type="catalytic activity">
    <reaction evidence="13">
        <text>a 5-methyl-2'-deoxycytidine in DNA + 2-oxoglutarate + O2 = a 5-hydroxymethyl-2'-deoxycytidine in DNA + succinate + CO2</text>
        <dbReference type="Rhea" id="RHEA:52636"/>
        <dbReference type="Rhea" id="RHEA-COMP:11370"/>
        <dbReference type="Rhea" id="RHEA-COMP:13315"/>
        <dbReference type="ChEBI" id="CHEBI:15379"/>
        <dbReference type="ChEBI" id="CHEBI:16526"/>
        <dbReference type="ChEBI" id="CHEBI:16810"/>
        <dbReference type="ChEBI" id="CHEBI:30031"/>
        <dbReference type="ChEBI" id="CHEBI:85454"/>
        <dbReference type="ChEBI" id="CHEBI:136731"/>
        <dbReference type="EC" id="1.14.11.80"/>
    </reaction>
</comment>
<dbReference type="InterPro" id="IPR046942">
    <property type="entry name" value="TET_oxygenase"/>
</dbReference>
<evidence type="ECO:0000256" key="7">
    <source>
        <dbReference type="ARBA" id="ARBA00022964"/>
    </source>
</evidence>
<feature type="region of interest" description="Disordered" evidence="14">
    <location>
        <begin position="463"/>
        <end position="540"/>
    </location>
</feature>
<dbReference type="Pfam" id="PF12851">
    <property type="entry name" value="Tet_JBP"/>
    <property type="match status" value="1"/>
</dbReference>
<sequence length="1787" mass="198679">MSETLSQDPENLGSGYNLAQSYPPTSATPSSTVQDVPGSHLPPFSTFSGDLDGGAGFGSDRLFTDARLLDISSWDYYGETRLLDRSENGLSVISSQPQYRPWESKPIDSTSQESLRFTPSAPISTFADAFSQNGVPKLPSFQSQFQTFNEGTVVTSSEPTLTTLTNLTPVSPNSSPGGHLTPLNSSFHTLSAVNTRNYPLVPAPIQAREIPSIQQQFLDERHIQLYTHPTTSLTTLNNTIHSATIFPTQNGAILQNNQIITTPTVVTVLKSEPANVTDLKLGTLQESDLKIQNVALHHSQFQNPMSTVLDNNGMYNGLDKKLNGMNTTMDSPTRNDFRKKERRKLRASSLESSAESDGASSNMDMGSENSGQVASISSTAGFKSSHHVLTGGSGMEADEISGGNADKQVKKKRKRCGECIGCQRKDNCGDCAPCRNDKSHQICKQRRCEKLTEKKLYGDDAFIRGDSRRGRGKGRGSGSYRGRKPSGSVTIPSSAPAPEPSVPPPSRPSPQPVHMLKPEQTTQQQQQPMTPMPFYADPNRFTTPVWQADPTQGWTQGQFIQQIAAPAQPALEGYPQQYSNGIYQTTFQQPAGFEANTFYAGAVQVLTRPPSAANQTQQLTPRPNGSYSHTPSPQPQQTNQRTNISGQYQQDYNTNNQNYVAPATTPTGTVDSSQSGVLSRPSSVNSTGNVSGNSQNFQTQHAGNFTPNSSSNFSPVSNTSTSFVNSNMSTSSGNAMPGYPPVSSHPQAASHNYSGGYPGNENSGQVNSIESPHNESNQHWSPSSDGNLWEQSVIQQTCNNQSAKSDQNGIQYAQNSVTPQNVIIIKTEPIDFMLQNDQKSNDEQITHQMQAAVEQQFSQADRVNLNSRLKTMILQKQQQQIEHKLEEAQKIEQNKTGHFLLYSHHRRPIILGGGGGVPKPSILTKLKQIRYTSPTITNSPIQQYIENEIKSKLKTPTKIVSPESTEFKAYQKPVQPNDHTILPKKIDNTPRTPNVYPKHFVDSEKQKPTVGLEIPPCNCLPPNHFVPEPGGYYTHLGCSDSLPSLRKDLEDRTGVQGSAIRIEKVCYTGKEGKTPQGCPIAKWIIRRASYEEKYLIIVKQRLGHCCFAAIIVVCIVAWDGVVRGDADTIYDMLRYKLNKFGLPTNRRCATNDPRTCACQGLDPDNCGASFSFGCSWSMYYNGCKYARSKVIRKFRLSVRSEEDEIEERMQNLATYLSPMYKNLAPDSFRNQCEFEDVASDCRLGLKPGRPFSGVTACLDFCAHSHKDSHNMNNGCTVVVTLTKHRDLSKPEDEQLHVLPLYVIDSTDEFGSREEQERKVVHGSIEVLHKYECEVRVRNIPQPTCRRSGKKRKEEALDKVKNSTPLKKENVTSANNTSVNCESPKLKTPTKQLQSNHVSSTVIDYGGYSPWGYESNLYYNPNNTNTNDHSSIHSSVTNDIYYQHNKFRNAEALRNFASRIDENVTMRSYKQPETALNLTYPPDSRKIYHETSPRSQQNTAIRRDHFPRDDPSQSHYSLSTYHPSSLPDHNYTNVNNYLHPSNQNVGFNISKTQILPSFKYIKKSTSLGDPFSNYNFSPENSTNSSHLYAQNPFDDSSDFYQNSYDYESYSSSCPSPSNWSSPQTPPNWSPFNWPSNELPKTKVLGQVTDIIDNSECFNDSQVGGVAIALTHGSVLFECAKHELHATTALKNPNRKSPARISLVFYQHRNMNKSKHGWDEHEEKMRLKKLDSLGANEKHVDEFPFILSNDLTSKFMRLSVPTMTTVSVTTVFPMYPCMVTGPYQEGVRG</sequence>
<dbReference type="GO" id="GO:0008270">
    <property type="term" value="F:zinc ion binding"/>
    <property type="evidence" value="ECO:0007669"/>
    <property type="project" value="UniProtKB-UniRule"/>
</dbReference>
<evidence type="ECO:0000256" key="14">
    <source>
        <dbReference type="SAM" id="MobiDB-lite"/>
    </source>
</evidence>
<dbReference type="SMART" id="SM01333">
    <property type="entry name" value="Tet_JBP"/>
    <property type="match status" value="1"/>
</dbReference>
<feature type="compositionally biased region" description="Polar residues" evidence="14">
    <location>
        <begin position="1512"/>
        <end position="1522"/>
    </location>
</feature>
<keyword evidence="4 13" id="KW-0479">Metal-binding</keyword>
<organism evidence="16 17">
    <name type="scientific">Photinus pyralis</name>
    <name type="common">Common eastern firefly</name>
    <name type="synonym">Lampyris pyralis</name>
    <dbReference type="NCBI Taxonomy" id="7054"/>
    <lineage>
        <taxon>Eukaryota</taxon>
        <taxon>Metazoa</taxon>
        <taxon>Ecdysozoa</taxon>
        <taxon>Arthropoda</taxon>
        <taxon>Hexapoda</taxon>
        <taxon>Insecta</taxon>
        <taxon>Pterygota</taxon>
        <taxon>Neoptera</taxon>
        <taxon>Endopterygota</taxon>
        <taxon>Coleoptera</taxon>
        <taxon>Polyphaga</taxon>
        <taxon>Elateriformia</taxon>
        <taxon>Elateroidea</taxon>
        <taxon>Lampyridae</taxon>
        <taxon>Lampyrinae</taxon>
        <taxon>Photinus</taxon>
    </lineage>
</organism>
<name>A0A5N4AM15_PHOPY</name>
<evidence type="ECO:0000256" key="2">
    <source>
        <dbReference type="ARBA" id="ARBA00007502"/>
    </source>
</evidence>
<dbReference type="Proteomes" id="UP000327044">
    <property type="component" value="Unassembled WGS sequence"/>
</dbReference>
<feature type="compositionally biased region" description="Pro residues" evidence="14">
    <location>
        <begin position="495"/>
        <end position="511"/>
    </location>
</feature>
<keyword evidence="6 13" id="KW-0862">Zinc</keyword>
<feature type="region of interest" description="Disordered" evidence="14">
    <location>
        <begin position="319"/>
        <end position="408"/>
    </location>
</feature>
<keyword evidence="17" id="KW-1185">Reference proteome</keyword>
<feature type="compositionally biased region" description="Polar residues" evidence="14">
    <location>
        <begin position="744"/>
        <end position="753"/>
    </location>
</feature>
<evidence type="ECO:0000313" key="17">
    <source>
        <dbReference type="Proteomes" id="UP000327044"/>
    </source>
</evidence>
<evidence type="ECO:0000256" key="3">
    <source>
        <dbReference type="ARBA" id="ARBA00022454"/>
    </source>
</evidence>
<keyword evidence="3" id="KW-0158">Chromosome</keyword>
<feature type="compositionally biased region" description="Polar residues" evidence="14">
    <location>
        <begin position="760"/>
        <end position="786"/>
    </location>
</feature>
<accession>A0A5N4AM15</accession>
<keyword evidence="7 13" id="KW-0223">Dioxygenase</keyword>
<evidence type="ECO:0000256" key="11">
    <source>
        <dbReference type="ARBA" id="ARBA00049431"/>
    </source>
</evidence>
<evidence type="ECO:0000256" key="12">
    <source>
        <dbReference type="PROSITE-ProRule" id="PRU00509"/>
    </source>
</evidence>
<dbReference type="FunCoup" id="A0A5N4AM15">
    <property type="interactions" value="191"/>
</dbReference>
<dbReference type="GO" id="GO:0005694">
    <property type="term" value="C:chromosome"/>
    <property type="evidence" value="ECO:0007669"/>
    <property type="project" value="UniProtKB-SubCell"/>
</dbReference>
<feature type="compositionally biased region" description="Low complexity" evidence="14">
    <location>
        <begin position="704"/>
        <end position="732"/>
    </location>
</feature>
<protein>
    <recommendedName>
        <fullName evidence="13">Methylcytosine dioxygenase TET</fullName>
        <ecNumber evidence="13">1.14.11.80</ecNumber>
    </recommendedName>
</protein>
<dbReference type="GO" id="GO:0070579">
    <property type="term" value="F:DNA 5-methylcytosine dioxygenase activity"/>
    <property type="evidence" value="ECO:0007669"/>
    <property type="project" value="UniProtKB-UniRule"/>
</dbReference>